<gene>
    <name evidence="3" type="ORF">INT44_004129</name>
</gene>
<name>A0A8H7QAE1_9FUNG</name>
<feature type="compositionally biased region" description="Polar residues" evidence="1">
    <location>
        <begin position="12"/>
        <end position="27"/>
    </location>
</feature>
<evidence type="ECO:0000259" key="2">
    <source>
        <dbReference type="PROSITE" id="PS52001"/>
    </source>
</evidence>
<evidence type="ECO:0000256" key="1">
    <source>
        <dbReference type="SAM" id="MobiDB-lite"/>
    </source>
</evidence>
<evidence type="ECO:0000313" key="3">
    <source>
        <dbReference type="EMBL" id="KAG2188987.1"/>
    </source>
</evidence>
<comment type="caution">
    <text evidence="3">The sequence shown here is derived from an EMBL/GenBank/DDBJ whole genome shotgun (WGS) entry which is preliminary data.</text>
</comment>
<dbReference type="Proteomes" id="UP000612746">
    <property type="component" value="Unassembled WGS sequence"/>
</dbReference>
<dbReference type="Pfam" id="PF09793">
    <property type="entry name" value="AD"/>
    <property type="match status" value="1"/>
</dbReference>
<accession>A0A8H7QAE1</accession>
<sequence length="199" mass="21773">MNPVKGEENTMAPASTTLSTTPGSSIAGNKRLDSFIDSEIKIRTKISLNGQQSQKDGFRIIKISHIKELISFEPKNRKKPAELAKDSIETVYAQASSAPRKVYIDQINQREAEAIKLASQQAARIGVGVSKDAQAIFDALSKTLPCRWAKDSIVVMDEVIISPPYNEENCRANPSSTASLTRVKKVLEGEKKRLGATSK</sequence>
<dbReference type="PANTHER" id="PTHR13542">
    <property type="entry name" value="LSM12 HOMOLOG"/>
    <property type="match status" value="1"/>
</dbReference>
<proteinExistence type="predicted"/>
<reference evidence="3" key="1">
    <citation type="submission" date="2020-12" db="EMBL/GenBank/DDBJ databases">
        <title>Metabolic potential, ecology and presence of endohyphal bacteria is reflected in genomic diversity of Mucoromycotina.</title>
        <authorList>
            <person name="Muszewska A."/>
            <person name="Okrasinska A."/>
            <person name="Steczkiewicz K."/>
            <person name="Drgas O."/>
            <person name="Orlowska M."/>
            <person name="Perlinska-Lenart U."/>
            <person name="Aleksandrzak-Piekarczyk T."/>
            <person name="Szatraj K."/>
            <person name="Zielenkiewicz U."/>
            <person name="Pilsyk S."/>
            <person name="Malc E."/>
            <person name="Mieczkowski P."/>
            <person name="Kruszewska J.S."/>
            <person name="Biernat P."/>
            <person name="Pawlowska J."/>
        </authorList>
    </citation>
    <scope>NUCLEOTIDE SEQUENCE</scope>
    <source>
        <strain evidence="3">WA0000051536</strain>
    </source>
</reference>
<dbReference type="InterPro" id="IPR039683">
    <property type="entry name" value="Lsm12-like"/>
</dbReference>
<feature type="region of interest" description="Disordered" evidence="1">
    <location>
        <begin position="1"/>
        <end position="29"/>
    </location>
</feature>
<protein>
    <recommendedName>
        <fullName evidence="2">AD domain-containing protein</fullName>
    </recommendedName>
</protein>
<dbReference type="SMART" id="SM00995">
    <property type="entry name" value="AD"/>
    <property type="match status" value="1"/>
</dbReference>
<dbReference type="OrthoDB" id="1057137at2759"/>
<dbReference type="PROSITE" id="PS52001">
    <property type="entry name" value="AD"/>
    <property type="match status" value="1"/>
</dbReference>
<dbReference type="InterPro" id="IPR047574">
    <property type="entry name" value="AD"/>
</dbReference>
<organism evidence="3 4">
    <name type="scientific">Umbelopsis vinacea</name>
    <dbReference type="NCBI Taxonomy" id="44442"/>
    <lineage>
        <taxon>Eukaryota</taxon>
        <taxon>Fungi</taxon>
        <taxon>Fungi incertae sedis</taxon>
        <taxon>Mucoromycota</taxon>
        <taxon>Mucoromycotina</taxon>
        <taxon>Umbelopsidomycetes</taxon>
        <taxon>Umbelopsidales</taxon>
        <taxon>Umbelopsidaceae</taxon>
        <taxon>Umbelopsis</taxon>
    </lineage>
</organism>
<dbReference type="InterPro" id="IPR019181">
    <property type="entry name" value="LSM12_ABD"/>
</dbReference>
<dbReference type="EMBL" id="JAEPRA010000001">
    <property type="protein sequence ID" value="KAG2188987.1"/>
    <property type="molecule type" value="Genomic_DNA"/>
</dbReference>
<evidence type="ECO:0000313" key="4">
    <source>
        <dbReference type="Proteomes" id="UP000612746"/>
    </source>
</evidence>
<dbReference type="AlphaFoldDB" id="A0A8H7QAE1"/>
<feature type="domain" description="AD" evidence="2">
    <location>
        <begin position="100"/>
        <end position="195"/>
    </location>
</feature>
<keyword evidence="4" id="KW-1185">Reference proteome</keyword>